<feature type="transmembrane region" description="Helical" evidence="1">
    <location>
        <begin position="146"/>
        <end position="168"/>
    </location>
</feature>
<evidence type="ECO:0000256" key="1">
    <source>
        <dbReference type="SAM" id="Phobius"/>
    </source>
</evidence>
<sequence length="216" mass="24255">MCMSLPVVDICEDYVSIPLMGEIRAPCCMSPKNACICAMAFEALVLAQSLVFTIGYISKGEALYNSAHTFFSEIVSWEFLIPIVAVQVTLLLMNLVSFLAIRCVVPYFLLPYIAMSVFSLFIATALIGVTIDRIVWVFGWSWPPSLLLLLLFLYLIIELYFVSLKLTVFKVLVKRKKAVQGTAEKPALNATDPMDSYSRRSTVVVTDEFLQQPPRF</sequence>
<keyword evidence="1" id="KW-0812">Transmembrane</keyword>
<gene>
    <name evidence="2" type="primary">Acey_s0121.g996</name>
    <name evidence="2" type="synonym">Acey-T01B10.5</name>
    <name evidence="2" type="ORF">Y032_0121g996</name>
</gene>
<keyword evidence="1" id="KW-0472">Membrane</keyword>
<comment type="caution">
    <text evidence="2">The sequence shown here is derived from an EMBL/GenBank/DDBJ whole genome shotgun (WGS) entry which is preliminary data.</text>
</comment>
<dbReference type="AlphaFoldDB" id="A0A016TAM8"/>
<dbReference type="EMBL" id="JARK01001457">
    <property type="protein sequence ID" value="EYB99674.1"/>
    <property type="molecule type" value="Genomic_DNA"/>
</dbReference>
<dbReference type="OrthoDB" id="5847948at2759"/>
<feature type="transmembrane region" description="Helical" evidence="1">
    <location>
        <begin position="77"/>
        <end position="101"/>
    </location>
</feature>
<organism evidence="2 3">
    <name type="scientific">Ancylostoma ceylanicum</name>
    <dbReference type="NCBI Taxonomy" id="53326"/>
    <lineage>
        <taxon>Eukaryota</taxon>
        <taxon>Metazoa</taxon>
        <taxon>Ecdysozoa</taxon>
        <taxon>Nematoda</taxon>
        <taxon>Chromadorea</taxon>
        <taxon>Rhabditida</taxon>
        <taxon>Rhabditina</taxon>
        <taxon>Rhabditomorpha</taxon>
        <taxon>Strongyloidea</taxon>
        <taxon>Ancylostomatidae</taxon>
        <taxon>Ancylostomatinae</taxon>
        <taxon>Ancylostoma</taxon>
    </lineage>
</organism>
<name>A0A016TAM8_9BILA</name>
<feature type="transmembrane region" description="Helical" evidence="1">
    <location>
        <begin position="108"/>
        <end position="131"/>
    </location>
</feature>
<evidence type="ECO:0000313" key="3">
    <source>
        <dbReference type="Proteomes" id="UP000024635"/>
    </source>
</evidence>
<keyword evidence="3" id="KW-1185">Reference proteome</keyword>
<dbReference type="Proteomes" id="UP000024635">
    <property type="component" value="Unassembled WGS sequence"/>
</dbReference>
<protein>
    <submittedName>
        <fullName evidence="2">Uncharacterized protein</fullName>
    </submittedName>
</protein>
<accession>A0A016TAM8</accession>
<feature type="transmembrane region" description="Helical" evidence="1">
    <location>
        <begin position="34"/>
        <end position="57"/>
    </location>
</feature>
<reference evidence="3" key="1">
    <citation type="journal article" date="2015" name="Nat. Genet.">
        <title>The genome and transcriptome of the zoonotic hookworm Ancylostoma ceylanicum identify infection-specific gene families.</title>
        <authorList>
            <person name="Schwarz E.M."/>
            <person name="Hu Y."/>
            <person name="Antoshechkin I."/>
            <person name="Miller M.M."/>
            <person name="Sternberg P.W."/>
            <person name="Aroian R.V."/>
        </authorList>
    </citation>
    <scope>NUCLEOTIDE SEQUENCE</scope>
    <source>
        <strain evidence="3">HY135</strain>
    </source>
</reference>
<proteinExistence type="predicted"/>
<evidence type="ECO:0000313" key="2">
    <source>
        <dbReference type="EMBL" id="EYB99674.1"/>
    </source>
</evidence>
<keyword evidence="1" id="KW-1133">Transmembrane helix</keyword>